<keyword evidence="9" id="KW-1185">Reference proteome</keyword>
<organism evidence="8 9">
    <name type="scientific">Mycena citricolor</name>
    <dbReference type="NCBI Taxonomy" id="2018698"/>
    <lineage>
        <taxon>Eukaryota</taxon>
        <taxon>Fungi</taxon>
        <taxon>Dikarya</taxon>
        <taxon>Basidiomycota</taxon>
        <taxon>Agaricomycotina</taxon>
        <taxon>Agaricomycetes</taxon>
        <taxon>Agaricomycetidae</taxon>
        <taxon>Agaricales</taxon>
        <taxon>Marasmiineae</taxon>
        <taxon>Mycenaceae</taxon>
        <taxon>Mycena</taxon>
    </lineage>
</organism>
<dbReference type="AlphaFoldDB" id="A0AAD2HRE0"/>
<evidence type="ECO:0000256" key="1">
    <source>
        <dbReference type="ARBA" id="ARBA00005800"/>
    </source>
</evidence>
<keyword evidence="2 5" id="KW-0238">DNA-binding</keyword>
<gene>
    <name evidence="8" type="ORF">MYCIT1_LOCUS30777</name>
</gene>
<feature type="DNA-binding region" description="Homeobox" evidence="5">
    <location>
        <begin position="142"/>
        <end position="177"/>
    </location>
</feature>
<feature type="compositionally biased region" description="Acidic residues" evidence="6">
    <location>
        <begin position="282"/>
        <end position="291"/>
    </location>
</feature>
<comment type="caution">
    <text evidence="8">The sequence shown here is derived from an EMBL/GenBank/DDBJ whole genome shotgun (WGS) entry which is preliminary data.</text>
</comment>
<proteinExistence type="inferred from homology"/>
<dbReference type="GO" id="GO:0003677">
    <property type="term" value="F:DNA binding"/>
    <property type="evidence" value="ECO:0007669"/>
    <property type="project" value="UniProtKB-UniRule"/>
</dbReference>
<evidence type="ECO:0000256" key="3">
    <source>
        <dbReference type="ARBA" id="ARBA00023155"/>
    </source>
</evidence>
<evidence type="ECO:0000259" key="7">
    <source>
        <dbReference type="PROSITE" id="PS50071"/>
    </source>
</evidence>
<feature type="compositionally biased region" description="Basic and acidic residues" evidence="6">
    <location>
        <begin position="247"/>
        <end position="261"/>
    </location>
</feature>
<name>A0AAD2HRE0_9AGAR</name>
<feature type="compositionally biased region" description="Polar residues" evidence="6">
    <location>
        <begin position="107"/>
        <end position="122"/>
    </location>
</feature>
<dbReference type="GO" id="GO:0006355">
    <property type="term" value="P:regulation of DNA-templated transcription"/>
    <property type="evidence" value="ECO:0007669"/>
    <property type="project" value="InterPro"/>
</dbReference>
<dbReference type="SUPFAM" id="SSF46689">
    <property type="entry name" value="Homeodomain-like"/>
    <property type="match status" value="1"/>
</dbReference>
<comment type="similarity">
    <text evidence="1">Belongs to the TALE/M-ATYP homeobox family.</text>
</comment>
<dbReference type="PROSITE" id="PS50071">
    <property type="entry name" value="HOMEOBOX_2"/>
    <property type="match status" value="1"/>
</dbReference>
<evidence type="ECO:0000256" key="5">
    <source>
        <dbReference type="PROSITE-ProRule" id="PRU00108"/>
    </source>
</evidence>
<dbReference type="EMBL" id="CAVNYO010000440">
    <property type="protein sequence ID" value="CAK5280290.1"/>
    <property type="molecule type" value="Genomic_DNA"/>
</dbReference>
<dbReference type="InterPro" id="IPR008422">
    <property type="entry name" value="KN_HD"/>
</dbReference>
<sequence length="538" mass="59197">MLGNLHERLLRIESECLQIISSDDTDAVTSFEKTWETLQEDIEAAAVSGTLDEDTAALAFSIAEQVTISAGLFLDLHHTADKDLQELENLIATLTIEPSLDLRIPPSASSGPTPSHRPTNQHSPAYISAAYGWLCQHLYDPYPTTETKQEMADNAGSTLERISAWFVDARQRIGWTRALKEEFGRDRAKMVCAARGHFVPEPTASLSYRTHPNYHRLRGIFIAIEAKAEDLYGNRFRPSGLSNLDSESGHQAKELARLQREQKRHGQRGLGVGASPRKRSSDDDEESEDELEHGVKRRRLDTPSSPSPAPNSLKRRRVSDSDLFNNKRQRTRESSAPLPPASWESDPTALINNGSDLDLFQPNRFDAPLDITAFDLDQITAYFSAESPLTDSTLSSLPGSESSTPLSFNGQPLPIAAHDIDETQAYFNNFSYLPESTDALDFLGLDSSSLSNNLIDISGIDPTFLNIGYGQQTPTYNVSNVDFLSMPIPGLDLPQPDVTVGMPMSMNMNMNVPVSPIHQMFFGGMPGAGAVPYAGIQC</sequence>
<dbReference type="GO" id="GO:0005634">
    <property type="term" value="C:nucleus"/>
    <property type="evidence" value="ECO:0007669"/>
    <property type="project" value="UniProtKB-SubCell"/>
</dbReference>
<dbReference type="InterPro" id="IPR009057">
    <property type="entry name" value="Homeodomain-like_sf"/>
</dbReference>
<evidence type="ECO:0000313" key="8">
    <source>
        <dbReference type="EMBL" id="CAK5280290.1"/>
    </source>
</evidence>
<dbReference type="Proteomes" id="UP001295794">
    <property type="component" value="Unassembled WGS sequence"/>
</dbReference>
<reference evidence="8" key="1">
    <citation type="submission" date="2023-11" db="EMBL/GenBank/DDBJ databases">
        <authorList>
            <person name="De Vega J J."/>
            <person name="De Vega J J."/>
        </authorList>
    </citation>
    <scope>NUCLEOTIDE SEQUENCE</scope>
</reference>
<dbReference type="Gene3D" id="1.10.10.60">
    <property type="entry name" value="Homeodomain-like"/>
    <property type="match status" value="1"/>
</dbReference>
<dbReference type="CDD" id="cd00086">
    <property type="entry name" value="homeodomain"/>
    <property type="match status" value="1"/>
</dbReference>
<dbReference type="Pfam" id="PF05920">
    <property type="entry name" value="Homeobox_KN"/>
    <property type="match status" value="1"/>
</dbReference>
<feature type="region of interest" description="Disordered" evidence="6">
    <location>
        <begin position="241"/>
        <end position="349"/>
    </location>
</feature>
<keyword evidence="4 5" id="KW-0539">Nucleus</keyword>
<evidence type="ECO:0000256" key="6">
    <source>
        <dbReference type="SAM" id="MobiDB-lite"/>
    </source>
</evidence>
<evidence type="ECO:0000256" key="2">
    <source>
        <dbReference type="ARBA" id="ARBA00023125"/>
    </source>
</evidence>
<protein>
    <recommendedName>
        <fullName evidence="7">Homeobox domain-containing protein</fullName>
    </recommendedName>
</protein>
<feature type="region of interest" description="Disordered" evidence="6">
    <location>
        <begin position="102"/>
        <end position="122"/>
    </location>
</feature>
<feature type="domain" description="Homeobox" evidence="7">
    <location>
        <begin position="140"/>
        <end position="176"/>
    </location>
</feature>
<evidence type="ECO:0000313" key="9">
    <source>
        <dbReference type="Proteomes" id="UP001295794"/>
    </source>
</evidence>
<keyword evidence="3 5" id="KW-0371">Homeobox</keyword>
<comment type="subcellular location">
    <subcellularLocation>
        <location evidence="5">Nucleus</location>
    </subcellularLocation>
</comment>
<accession>A0AAD2HRE0</accession>
<evidence type="ECO:0000256" key="4">
    <source>
        <dbReference type="ARBA" id="ARBA00023242"/>
    </source>
</evidence>
<dbReference type="InterPro" id="IPR001356">
    <property type="entry name" value="HD"/>
</dbReference>